<dbReference type="InterPro" id="IPR050534">
    <property type="entry name" value="Coronavir_polyprotein_1ab"/>
</dbReference>
<evidence type="ECO:0000256" key="1">
    <source>
        <dbReference type="ARBA" id="ARBA00022741"/>
    </source>
</evidence>
<evidence type="ECO:0000256" key="3">
    <source>
        <dbReference type="HAMAP-Rule" id="MF_01488"/>
    </source>
</evidence>
<comment type="function">
    <text evidence="3">DNA-dependent ATPase and ATP-dependent 5'-3' DNA helicase. Has no activity on blunt DNA or DNA with 3'-overhangs, requires at least 10 bases of 5'-ssDNA for helicase activity.</text>
</comment>
<dbReference type="InterPro" id="IPR041451">
    <property type="entry name" value="RecD2_SH13"/>
</dbReference>
<dbReference type="CDD" id="cd18809">
    <property type="entry name" value="SF1_C_RecD"/>
    <property type="match status" value="1"/>
</dbReference>
<dbReference type="Gene3D" id="2.30.30.940">
    <property type="match status" value="1"/>
</dbReference>
<dbReference type="Gene3D" id="1.10.10.2220">
    <property type="match status" value="1"/>
</dbReference>
<dbReference type="GO" id="GO:0006310">
    <property type="term" value="P:DNA recombination"/>
    <property type="evidence" value="ECO:0007669"/>
    <property type="project" value="InterPro"/>
</dbReference>
<dbReference type="InterPro" id="IPR003593">
    <property type="entry name" value="AAA+_ATPase"/>
</dbReference>
<name>A0A1M4T536_9LACT</name>
<dbReference type="SUPFAM" id="SSF52540">
    <property type="entry name" value="P-loop containing nucleoside triphosphate hydrolases"/>
    <property type="match status" value="2"/>
</dbReference>
<dbReference type="PANTHER" id="PTHR43788:SF6">
    <property type="entry name" value="DNA HELICASE B"/>
    <property type="match status" value="1"/>
</dbReference>
<dbReference type="Pfam" id="PF23139">
    <property type="entry name" value="OB_YrrC"/>
    <property type="match status" value="1"/>
</dbReference>
<reference evidence="5 6" key="1">
    <citation type="submission" date="2016-11" db="EMBL/GenBank/DDBJ databases">
        <authorList>
            <person name="Jaros S."/>
            <person name="Januszkiewicz K."/>
            <person name="Wedrychowicz H."/>
        </authorList>
    </citation>
    <scope>NUCLEOTIDE SEQUENCE [LARGE SCALE GENOMIC DNA]</scope>
    <source>
        <strain evidence="5 6">DSM 15692</strain>
    </source>
</reference>
<feature type="binding site" evidence="3">
    <location>
        <begin position="366"/>
        <end position="370"/>
    </location>
    <ligand>
        <name>ATP</name>
        <dbReference type="ChEBI" id="CHEBI:30616"/>
    </ligand>
</feature>
<dbReference type="SMART" id="SM00382">
    <property type="entry name" value="AAA"/>
    <property type="match status" value="1"/>
</dbReference>
<dbReference type="GO" id="GO:0003677">
    <property type="term" value="F:DNA binding"/>
    <property type="evidence" value="ECO:0007669"/>
    <property type="project" value="UniProtKB-UniRule"/>
</dbReference>
<dbReference type="Pfam" id="PF18335">
    <property type="entry name" value="SH3_13"/>
    <property type="match status" value="1"/>
</dbReference>
<keyword evidence="1 3" id="KW-0547">Nucleotide-binding</keyword>
<protein>
    <recommendedName>
        <fullName evidence="3">ATP-dependent RecD2 DNA helicase</fullName>
        <ecNumber evidence="3">5.6.2.3</ecNumber>
    </recommendedName>
    <alternativeName>
        <fullName evidence="3">DNA 5'-3' helicase subunit RecD2</fullName>
    </alternativeName>
</protein>
<dbReference type="Gene3D" id="3.40.50.300">
    <property type="entry name" value="P-loop containing nucleotide triphosphate hydrolases"/>
    <property type="match status" value="2"/>
</dbReference>
<sequence length="811" mass="91348">MEEMPFDLTENEELYITGEVLAIYFSNPSNYYKVILVEVEETNSNYLENNIVITGNFGRIQEGSAYEFGGTFTNHPKYGVQFKAERYATSQPSTAEAVVNYLSSDSFKGIGTKTAEKIVDALGTDCIDAIVEDTNALDQVPGLSQKQKNTLEDVLTTEYGMQKVILTLNKLGVDNALAFRIYGKYEETTLEVIQENPYQLIQEVNGIGFNRADTIADHLDVQPDADERIQAGILYALYTISNDSGDTYVMKQYLSNRATQILERSRPFIIDEEFIERNLEKLIEESMIYEDEGRYFLSSLYHAEWGIVSSLERINDADFEKVSEEQFEENISDLEYELGIDYGQSQKEAIKQALESPVFILTGGPGTGKTTVLEGIVHLYAEMNDLSLDPHAYKDTGFPILLAAPTGRAAKRMKESTGLPSSTIHRLLGLTADDEDLLMDLGHFLEGELLIIDEMSMVDTFLANQLFRSIPHGMKVILVGDQDQLPSVGPGQVFRDLIDSGQIPQKELVEIYRQGDDSSIIPLSHEIKHNRLPKDLMKKRVDRNFFPANSRNAVAVIEKIVEKAIEKGFTANDIQILAPIYRGPAGINVLNERLQEIFNPNDGTRKEVKYIDTVYRIGDKVLQLQNDSENNVFNGDIGEIVGITNAKKSELKTDELIVDFEGNEVTYLRSNWNKITLAYCCSIHKAQGSEYDIVILPMLQSYGRMLKKDILYTAITRASKSLSLIGEPEAFVRSIQSTQNLRNTALKERLQSDKYKFESLAKKTTEEKAMKNDDESVAKTEMEELKTYTLTPEMIKNFAVDPMVGMENIKP</sequence>
<dbReference type="GO" id="GO:0043139">
    <property type="term" value="F:5'-3' DNA helicase activity"/>
    <property type="evidence" value="ECO:0007669"/>
    <property type="project" value="UniProtKB-UniRule"/>
</dbReference>
<dbReference type="GO" id="GO:0009338">
    <property type="term" value="C:exodeoxyribonuclease V complex"/>
    <property type="evidence" value="ECO:0007669"/>
    <property type="project" value="TreeGrafter"/>
</dbReference>
<keyword evidence="3" id="KW-0378">Hydrolase</keyword>
<keyword evidence="2 3" id="KW-0067">ATP-binding</keyword>
<feature type="domain" description="AAA+ ATPase" evidence="4">
    <location>
        <begin position="355"/>
        <end position="542"/>
    </location>
</feature>
<dbReference type="GO" id="GO:0005524">
    <property type="term" value="F:ATP binding"/>
    <property type="evidence" value="ECO:0007669"/>
    <property type="project" value="UniProtKB-UniRule"/>
</dbReference>
<dbReference type="CDD" id="cd17933">
    <property type="entry name" value="DEXSc_RecD-like"/>
    <property type="match status" value="1"/>
</dbReference>
<dbReference type="Pfam" id="PF13604">
    <property type="entry name" value="AAA_30"/>
    <property type="match status" value="1"/>
</dbReference>
<dbReference type="PANTHER" id="PTHR43788">
    <property type="entry name" value="DNA2/NAM7 HELICASE FAMILY MEMBER"/>
    <property type="match status" value="1"/>
</dbReference>
<dbReference type="Proteomes" id="UP000184128">
    <property type="component" value="Unassembled WGS sequence"/>
</dbReference>
<dbReference type="InterPro" id="IPR006345">
    <property type="entry name" value="RecD2"/>
</dbReference>
<dbReference type="EMBL" id="FQUF01000004">
    <property type="protein sequence ID" value="SHE39632.1"/>
    <property type="molecule type" value="Genomic_DNA"/>
</dbReference>
<evidence type="ECO:0000259" key="4">
    <source>
        <dbReference type="SMART" id="SM00382"/>
    </source>
</evidence>
<dbReference type="Pfam" id="PF13538">
    <property type="entry name" value="UvrD_C_2"/>
    <property type="match status" value="1"/>
</dbReference>
<keyword evidence="3" id="KW-0238">DNA-binding</keyword>
<dbReference type="AlphaFoldDB" id="A0A1M4T536"/>
<dbReference type="InterPro" id="IPR029493">
    <property type="entry name" value="RecD2-like_HHH"/>
</dbReference>
<keyword evidence="3" id="KW-0413">Isomerase</keyword>
<organism evidence="5 6">
    <name type="scientific">Atopostipes suicloacalis DSM 15692</name>
    <dbReference type="NCBI Taxonomy" id="1121025"/>
    <lineage>
        <taxon>Bacteria</taxon>
        <taxon>Bacillati</taxon>
        <taxon>Bacillota</taxon>
        <taxon>Bacilli</taxon>
        <taxon>Lactobacillales</taxon>
        <taxon>Carnobacteriaceae</taxon>
        <taxon>Atopostipes</taxon>
    </lineage>
</organism>
<evidence type="ECO:0000313" key="5">
    <source>
        <dbReference type="EMBL" id="SHE39632.1"/>
    </source>
</evidence>
<evidence type="ECO:0000313" key="6">
    <source>
        <dbReference type="Proteomes" id="UP000184128"/>
    </source>
</evidence>
<accession>A0A1M4T536</accession>
<dbReference type="InterPro" id="IPR027785">
    <property type="entry name" value="UvrD-like_helicase_C"/>
</dbReference>
<dbReference type="Pfam" id="PF14490">
    <property type="entry name" value="HHH_RecD2"/>
    <property type="match status" value="1"/>
</dbReference>
<comment type="catalytic activity">
    <reaction evidence="3">
        <text>ATP + H2O = ADP + phosphate + H(+)</text>
        <dbReference type="Rhea" id="RHEA:13065"/>
        <dbReference type="ChEBI" id="CHEBI:15377"/>
        <dbReference type="ChEBI" id="CHEBI:15378"/>
        <dbReference type="ChEBI" id="CHEBI:30616"/>
        <dbReference type="ChEBI" id="CHEBI:43474"/>
        <dbReference type="ChEBI" id="CHEBI:456216"/>
        <dbReference type="EC" id="5.6.2.3"/>
    </reaction>
</comment>
<dbReference type="InterPro" id="IPR027417">
    <property type="entry name" value="P-loop_NTPase"/>
</dbReference>
<dbReference type="EC" id="5.6.2.3" evidence="3"/>
<dbReference type="HAMAP" id="MF_01488">
    <property type="entry name" value="RecD2"/>
    <property type="match status" value="1"/>
</dbReference>
<keyword evidence="6" id="KW-1185">Reference proteome</keyword>
<dbReference type="NCBIfam" id="TIGR01448">
    <property type="entry name" value="recD_rel"/>
    <property type="match status" value="1"/>
</dbReference>
<evidence type="ECO:0000256" key="2">
    <source>
        <dbReference type="ARBA" id="ARBA00022840"/>
    </source>
</evidence>
<proteinExistence type="inferred from homology"/>
<comment type="similarity">
    <text evidence="3">Belongs to the RecD family. RecD2 subfamily.</text>
</comment>
<dbReference type="GO" id="GO:0016887">
    <property type="term" value="F:ATP hydrolysis activity"/>
    <property type="evidence" value="ECO:0007669"/>
    <property type="project" value="RHEA"/>
</dbReference>
<dbReference type="InterPro" id="IPR055446">
    <property type="entry name" value="RecD2_N_OB"/>
</dbReference>
<gene>
    <name evidence="3" type="primary">recD2</name>
    <name evidence="5" type="ORF">SAMN02745249_00369</name>
</gene>
<dbReference type="GO" id="GO:0017116">
    <property type="term" value="F:single-stranded DNA helicase activity"/>
    <property type="evidence" value="ECO:0007669"/>
    <property type="project" value="TreeGrafter"/>
</dbReference>
<dbReference type="STRING" id="1121025.SAMN02745249_00369"/>
<keyword evidence="3" id="KW-0347">Helicase</keyword>